<dbReference type="PANTHER" id="PTHR11626:SF2">
    <property type="entry name" value="SQUALENE SYNTHASE"/>
    <property type="match status" value="1"/>
</dbReference>
<dbReference type="InterPro" id="IPR008949">
    <property type="entry name" value="Isoprenoid_synthase_dom_sf"/>
</dbReference>
<evidence type="ECO:0000313" key="2">
    <source>
        <dbReference type="EMBL" id="USQ13979.1"/>
    </source>
</evidence>
<dbReference type="Pfam" id="PF00494">
    <property type="entry name" value="SQS_PSY"/>
    <property type="match status" value="1"/>
</dbReference>
<organism evidence="2 3">
    <name type="scientific">Legionella lytica</name>
    <dbReference type="NCBI Taxonomy" id="96232"/>
    <lineage>
        <taxon>Bacteria</taxon>
        <taxon>Pseudomonadati</taxon>
        <taxon>Pseudomonadota</taxon>
        <taxon>Gammaproteobacteria</taxon>
        <taxon>Legionellales</taxon>
        <taxon>Legionellaceae</taxon>
        <taxon>Legionella</taxon>
    </lineage>
</organism>
<keyword evidence="3" id="KW-1185">Reference proteome</keyword>
<dbReference type="EMBL" id="CP071527">
    <property type="protein sequence ID" value="USQ13979.1"/>
    <property type="molecule type" value="Genomic_DNA"/>
</dbReference>
<proteinExistence type="predicted"/>
<reference evidence="2" key="1">
    <citation type="submission" date="2021-03" db="EMBL/GenBank/DDBJ databases">
        <title>Legionella lytica PCM 2298.</title>
        <authorList>
            <person name="Koper P."/>
        </authorList>
    </citation>
    <scope>NUCLEOTIDE SEQUENCE</scope>
    <source>
        <strain evidence="2">PCM 2298</strain>
    </source>
</reference>
<evidence type="ECO:0000256" key="1">
    <source>
        <dbReference type="ARBA" id="ARBA00022679"/>
    </source>
</evidence>
<accession>A0ABY4YA61</accession>
<dbReference type="RefSeq" id="WP_252580367.1">
    <property type="nucleotide sequence ID" value="NZ_CP071527.1"/>
</dbReference>
<dbReference type="Gene3D" id="1.10.600.10">
    <property type="entry name" value="Farnesyl Diphosphate Synthase"/>
    <property type="match status" value="1"/>
</dbReference>
<name>A0ABY4YA61_9GAMM</name>
<dbReference type="Proteomes" id="UP001057474">
    <property type="component" value="Chromosome"/>
</dbReference>
<dbReference type="SUPFAM" id="SSF48576">
    <property type="entry name" value="Terpenoid synthases"/>
    <property type="match status" value="1"/>
</dbReference>
<dbReference type="InterPro" id="IPR002060">
    <property type="entry name" value="Squ/phyt_synthse"/>
</dbReference>
<keyword evidence="1" id="KW-0808">Transferase</keyword>
<gene>
    <name evidence="2" type="ORF">J2N86_01110</name>
</gene>
<dbReference type="PROSITE" id="PS01044">
    <property type="entry name" value="SQUALEN_PHYTOEN_SYN_1"/>
    <property type="match status" value="1"/>
</dbReference>
<protein>
    <submittedName>
        <fullName evidence="2">Squalene/phytoene synthase family protein</fullName>
    </submittedName>
</protein>
<dbReference type="InterPro" id="IPR044844">
    <property type="entry name" value="Trans_IPPS_euk-type"/>
</dbReference>
<sequence length="341" mass="39688">MRQFSFYYQHLERVSRSFSFCISQLTSPAKEWVALSYLFLRIVDSIEDANWHEMQAQNNSFATFKSFLIEKPSNEQFIKWLARFPAQLPSEEKLLLCDLPLLLEDKDKLPAPIKNAMIKTIVQMIDGMQHFLNHYTVEDKIIFPSLATTNQYCFFVAGIVGKLLSQIFTYVIADFKWTAELLNQSFHFGFFLQKVNILKDKIDDEANGRFFVSPGTNLHESLAINAHHSLAYIKSIPIVTGRPYRLFCAWSMFIGLASLRWLDQNGQGSKIKPRETYYLVNQITLLIDDNQALEKLFYSYLPRQERQDTHSTSAMHIPSWFKSIYDEEQEAISWFELGVVV</sequence>
<dbReference type="InterPro" id="IPR019845">
    <property type="entry name" value="Squalene/phytoene_synthase_CS"/>
</dbReference>
<evidence type="ECO:0000313" key="3">
    <source>
        <dbReference type="Proteomes" id="UP001057474"/>
    </source>
</evidence>
<dbReference type="PANTHER" id="PTHR11626">
    <property type="entry name" value="FARNESYL-DIPHOSPHATE FARNESYLTRANSFERASE"/>
    <property type="match status" value="1"/>
</dbReference>